<dbReference type="SUPFAM" id="SSF140361">
    <property type="entry name" value="MIT domain-like"/>
    <property type="match status" value="1"/>
</dbReference>
<gene>
    <name evidence="3" type="ORF">D9756_001840</name>
</gene>
<dbReference type="PANTHER" id="PTHR40130">
    <property type="entry name" value="EXPRESSED PROTEIN"/>
    <property type="match status" value="1"/>
</dbReference>
<dbReference type="Gene3D" id="1.20.58.80">
    <property type="entry name" value="Phosphotransferase system, lactose/cellobiose-type IIA subunit"/>
    <property type="match status" value="1"/>
</dbReference>
<keyword evidence="1" id="KW-0175">Coiled coil</keyword>
<evidence type="ECO:0000256" key="1">
    <source>
        <dbReference type="SAM" id="Coils"/>
    </source>
</evidence>
<feature type="region of interest" description="Disordered" evidence="2">
    <location>
        <begin position="80"/>
        <end position="126"/>
    </location>
</feature>
<feature type="region of interest" description="Disordered" evidence="2">
    <location>
        <begin position="240"/>
        <end position="268"/>
    </location>
</feature>
<organism evidence="3 4">
    <name type="scientific">Leucocoprinus leucothites</name>
    <dbReference type="NCBI Taxonomy" id="201217"/>
    <lineage>
        <taxon>Eukaryota</taxon>
        <taxon>Fungi</taxon>
        <taxon>Dikarya</taxon>
        <taxon>Basidiomycota</taxon>
        <taxon>Agaricomycotina</taxon>
        <taxon>Agaricomycetes</taxon>
        <taxon>Agaricomycetidae</taxon>
        <taxon>Agaricales</taxon>
        <taxon>Agaricineae</taxon>
        <taxon>Agaricaceae</taxon>
        <taxon>Leucocoprinus</taxon>
    </lineage>
</organism>
<dbReference type="EMBL" id="JAACJO010000005">
    <property type="protein sequence ID" value="KAF5358082.1"/>
    <property type="molecule type" value="Genomic_DNA"/>
</dbReference>
<feature type="compositionally biased region" description="Acidic residues" evidence="2">
    <location>
        <begin position="441"/>
        <end position="451"/>
    </location>
</feature>
<feature type="compositionally biased region" description="Acidic residues" evidence="2">
    <location>
        <begin position="259"/>
        <end position="268"/>
    </location>
</feature>
<protein>
    <submittedName>
        <fullName evidence="3">Uncharacterized protein</fullName>
    </submittedName>
</protein>
<feature type="region of interest" description="Disordered" evidence="2">
    <location>
        <begin position="176"/>
        <end position="225"/>
    </location>
</feature>
<dbReference type="OrthoDB" id="3197614at2759"/>
<feature type="coiled-coil region" evidence="1">
    <location>
        <begin position="295"/>
        <end position="322"/>
    </location>
</feature>
<evidence type="ECO:0000256" key="2">
    <source>
        <dbReference type="SAM" id="MobiDB-lite"/>
    </source>
</evidence>
<dbReference type="PANTHER" id="PTHR40130:SF1">
    <property type="entry name" value="SPINDLE POLE BODY-ASSOCIATED PROTEIN CUT12 DOMAIN-CONTAINING PROTEIN"/>
    <property type="match status" value="1"/>
</dbReference>
<accession>A0A8H5G4F3</accession>
<dbReference type="Proteomes" id="UP000559027">
    <property type="component" value="Unassembled WGS sequence"/>
</dbReference>
<feature type="compositionally biased region" description="Polar residues" evidence="2">
    <location>
        <begin position="106"/>
        <end position="115"/>
    </location>
</feature>
<evidence type="ECO:0000313" key="3">
    <source>
        <dbReference type="EMBL" id="KAF5358082.1"/>
    </source>
</evidence>
<sequence length="451" mass="50296">MSSSIENPMNAAHNHAANADEHTSNGLIVLAMEEHFKAARAFTAAIERSHDESAKRTLRMLYNEHLKAGRDLQRRIEKLREEGKDPSQPQPTTTAPITHPRPRNTAVASQRTMSPAPQVPGRIESPQPLQRMTDTVDESFMLLGGQRSEPGDPFNQFWNIMQGMLDTLSSPVAFATAPLGNPDAPDAQNSSPNGSAHLRSKTPPSSGTLRRDPSFNSDAEADEPILARLGRRIGMAKESIPGMRQGHTQKNSQPHALSDDDEDFDESLFDTGDDLSESFLVIPTGSEPGVLRKENAALKVELANMQRKLEMAEKVLQLREKQDQQLRDSIYQAKREAQRAMGASMHQRIGPDLANLNLNVPPPVPIPRALSPSREGQYLQRIKELENETRQSRAENEKNQAMIRKYRERWEKLKESAKRKKEAKAAAVAAASPVRERIVEEPEAEEELDNM</sequence>
<feature type="region of interest" description="Disordered" evidence="2">
    <location>
        <begin position="419"/>
        <end position="451"/>
    </location>
</feature>
<keyword evidence="4" id="KW-1185">Reference proteome</keyword>
<proteinExistence type="predicted"/>
<feature type="compositionally biased region" description="Polar residues" evidence="2">
    <location>
        <begin position="246"/>
        <end position="255"/>
    </location>
</feature>
<name>A0A8H5G4F3_9AGAR</name>
<dbReference type="AlphaFoldDB" id="A0A8H5G4F3"/>
<comment type="caution">
    <text evidence="3">The sequence shown here is derived from an EMBL/GenBank/DDBJ whole genome shotgun (WGS) entry which is preliminary data.</text>
</comment>
<evidence type="ECO:0000313" key="4">
    <source>
        <dbReference type="Proteomes" id="UP000559027"/>
    </source>
</evidence>
<reference evidence="3 4" key="1">
    <citation type="journal article" date="2020" name="ISME J.">
        <title>Uncovering the hidden diversity of litter-decomposition mechanisms in mushroom-forming fungi.</title>
        <authorList>
            <person name="Floudas D."/>
            <person name="Bentzer J."/>
            <person name="Ahren D."/>
            <person name="Johansson T."/>
            <person name="Persson P."/>
            <person name="Tunlid A."/>
        </authorList>
    </citation>
    <scope>NUCLEOTIDE SEQUENCE [LARGE SCALE GENOMIC DNA]</scope>
    <source>
        <strain evidence="3 4">CBS 146.42</strain>
    </source>
</reference>